<dbReference type="RefSeq" id="WP_163496435.1">
    <property type="nucleotide sequence ID" value="NZ_CP048711.1"/>
</dbReference>
<dbReference type="EMBL" id="CP048711">
    <property type="protein sequence ID" value="QIB67007.1"/>
    <property type="molecule type" value="Genomic_DNA"/>
</dbReference>
<dbReference type="KEGG" id="kim:G3T16_18040"/>
<feature type="binding site" evidence="2">
    <location>
        <position position="11"/>
    </location>
    <ligand>
        <name>Zn(2+)</name>
        <dbReference type="ChEBI" id="CHEBI:29105"/>
        <label>1</label>
    </ligand>
</feature>
<keyword evidence="2" id="KW-0862">Zinc</keyword>
<feature type="binding site" evidence="2">
    <location>
        <position position="61"/>
    </location>
    <ligand>
        <name>Zn(2+)</name>
        <dbReference type="ChEBI" id="CHEBI:29105"/>
        <label>2</label>
    </ligand>
</feature>
<sequence length="277" mass="30039">MRRLLISLDMEGIAGVASATSLMPSGWEYPAYRKWMTGELNAVAEAAFEAGYDEVVASDGHGNAQNLDPDLLADNIRLIRSWPRPFMQMEMIDDPGVEACAFVGYHASAGTADSILAHSFSGAAFRSVKLNGEVASEGYFNAALAGAFDKPVLFISGDDSTLEDARRYAPNAGMIATKASFGFRSQMALPPAQTCRVLKQAAADAFLRTSSEPFKLASPFVVDLEMTSQVAPELLGYLPWIERLDAWTVRAEFSAMPDAIRFIAFAVLYQPNGQTPF</sequence>
<organism evidence="3 4">
    <name type="scientific">Kineobactrum salinum</name>
    <dbReference type="NCBI Taxonomy" id="2708301"/>
    <lineage>
        <taxon>Bacteria</taxon>
        <taxon>Pseudomonadati</taxon>
        <taxon>Pseudomonadota</taxon>
        <taxon>Gammaproteobacteria</taxon>
        <taxon>Cellvibrionales</taxon>
        <taxon>Halieaceae</taxon>
        <taxon>Kineobactrum</taxon>
    </lineage>
</organism>
<name>A0A6C0U7P7_9GAMM</name>
<dbReference type="InterPro" id="IPR027476">
    <property type="entry name" value="DppA_N"/>
</dbReference>
<dbReference type="Proteomes" id="UP000477680">
    <property type="component" value="Chromosome"/>
</dbReference>
<dbReference type="InterPro" id="IPR007035">
    <property type="entry name" value="Peptidase_M55"/>
</dbReference>
<feature type="binding site" evidence="2">
    <location>
        <position position="9"/>
    </location>
    <ligand>
        <name>Zn(2+)</name>
        <dbReference type="ChEBI" id="CHEBI:29105"/>
        <label>1</label>
    </ligand>
</feature>
<dbReference type="GO" id="GO:0046872">
    <property type="term" value="F:metal ion binding"/>
    <property type="evidence" value="ECO:0007669"/>
    <property type="project" value="UniProtKB-KW"/>
</dbReference>
<feature type="binding site" evidence="2">
    <location>
        <position position="137"/>
    </location>
    <ligand>
        <name>Zn(2+)</name>
        <dbReference type="ChEBI" id="CHEBI:29105"/>
        <label>2</label>
    </ligand>
</feature>
<feature type="active site" description="Nucleophile" evidence="1">
    <location>
        <position position="118"/>
    </location>
</feature>
<evidence type="ECO:0000256" key="2">
    <source>
        <dbReference type="PIRSR" id="PIRSR015853-2"/>
    </source>
</evidence>
<dbReference type="Pfam" id="PF04951">
    <property type="entry name" value="Peptidase_M55"/>
    <property type="match status" value="1"/>
</dbReference>
<dbReference type="Gene3D" id="3.30.1360.130">
    <property type="entry name" value="Dipeptide transport protein"/>
    <property type="match status" value="1"/>
</dbReference>
<dbReference type="SUPFAM" id="SSF63992">
    <property type="entry name" value="Dipeptide transport protein"/>
    <property type="match status" value="1"/>
</dbReference>
<evidence type="ECO:0000256" key="1">
    <source>
        <dbReference type="PIRSR" id="PIRSR015853-1"/>
    </source>
</evidence>
<reference evidence="3 4" key="1">
    <citation type="submission" date="2020-02" db="EMBL/GenBank/DDBJ databases">
        <title>Genome sequencing for Kineobactrum sp. M2.</title>
        <authorList>
            <person name="Park S.-J."/>
        </authorList>
    </citation>
    <scope>NUCLEOTIDE SEQUENCE [LARGE SCALE GENOMIC DNA]</scope>
    <source>
        <strain evidence="3 4">M2</strain>
    </source>
</reference>
<dbReference type="Gene3D" id="3.40.50.10780">
    <property type="entry name" value="Dipeptide transport protein"/>
    <property type="match status" value="1"/>
</dbReference>
<feature type="binding site" evidence="2">
    <location>
        <position position="9"/>
    </location>
    <ligand>
        <name>Zn(2+)</name>
        <dbReference type="ChEBI" id="CHEBI:29105"/>
        <label>2</label>
    </ligand>
</feature>
<proteinExistence type="predicted"/>
<feature type="binding site" evidence="2">
    <location>
        <position position="106"/>
    </location>
    <ligand>
        <name>Zn(2+)</name>
        <dbReference type="ChEBI" id="CHEBI:29105"/>
        <label>2</label>
    </ligand>
</feature>
<evidence type="ECO:0000313" key="3">
    <source>
        <dbReference type="EMBL" id="QIB67007.1"/>
    </source>
</evidence>
<keyword evidence="2" id="KW-0479">Metal-binding</keyword>
<keyword evidence="4" id="KW-1185">Reference proteome</keyword>
<accession>A0A6C0U7P7</accession>
<evidence type="ECO:0000313" key="4">
    <source>
        <dbReference type="Proteomes" id="UP000477680"/>
    </source>
</evidence>
<dbReference type="InterPro" id="IPR036177">
    <property type="entry name" value="Peptidase_M55_sf"/>
</dbReference>
<dbReference type="PIRSF" id="PIRSF015853">
    <property type="entry name" value="Pep_DppA"/>
    <property type="match status" value="1"/>
</dbReference>
<gene>
    <name evidence="3" type="ORF">G3T16_18040</name>
</gene>
<dbReference type="AlphaFoldDB" id="A0A6C0U7P7"/>
<protein>
    <submittedName>
        <fullName evidence="3">M55 family metallopeptidase</fullName>
    </submittedName>
</protein>